<comment type="caution">
    <text evidence="1">The sequence shown here is derived from an EMBL/GenBank/DDBJ whole genome shotgun (WGS) entry which is preliminary data.</text>
</comment>
<keyword evidence="2" id="KW-1185">Reference proteome</keyword>
<name>A0AC61RPL3_9FIRM</name>
<gene>
    <name evidence="1" type="ORF">E5329_23920</name>
</gene>
<accession>A0AC61RPL3</accession>
<dbReference type="EMBL" id="SRYA01000080">
    <property type="protein sequence ID" value="TGY90888.1"/>
    <property type="molecule type" value="Genomic_DNA"/>
</dbReference>
<dbReference type="Proteomes" id="UP000304953">
    <property type="component" value="Unassembled WGS sequence"/>
</dbReference>
<evidence type="ECO:0000313" key="1">
    <source>
        <dbReference type="EMBL" id="TGY90888.1"/>
    </source>
</evidence>
<proteinExistence type="predicted"/>
<protein>
    <submittedName>
        <fullName evidence="1">Uncharacterized protein</fullName>
    </submittedName>
</protein>
<organism evidence="1 2">
    <name type="scientific">Petralouisia muris</name>
    <dbReference type="NCBI Taxonomy" id="3032872"/>
    <lineage>
        <taxon>Bacteria</taxon>
        <taxon>Bacillati</taxon>
        <taxon>Bacillota</taxon>
        <taxon>Clostridia</taxon>
        <taxon>Lachnospirales</taxon>
        <taxon>Lachnospiraceae</taxon>
        <taxon>Petralouisia</taxon>
    </lineage>
</organism>
<sequence length="63" mass="7195">MKKYATGHCPTLDDEYRIQITYLDASTLHTQGFVKDGFRCEHSIHTGCRFPDCPIYESAPDTL</sequence>
<evidence type="ECO:0000313" key="2">
    <source>
        <dbReference type="Proteomes" id="UP000304953"/>
    </source>
</evidence>
<reference evidence="1" key="1">
    <citation type="submission" date="2019-04" db="EMBL/GenBank/DDBJ databases">
        <title>Microbes associate with the intestines of laboratory mice.</title>
        <authorList>
            <person name="Navarre W."/>
            <person name="Wong E."/>
            <person name="Huang K."/>
            <person name="Tropini C."/>
            <person name="Ng K."/>
            <person name="Yu B."/>
        </authorList>
    </citation>
    <scope>NUCLEOTIDE SEQUENCE</scope>
    <source>
        <strain evidence="1">NM01_1-7b</strain>
    </source>
</reference>